<protein>
    <submittedName>
        <fullName evidence="7">O-antigen ligase family protein</fullName>
    </submittedName>
</protein>
<feature type="transmembrane region" description="Helical" evidence="5">
    <location>
        <begin position="49"/>
        <end position="67"/>
    </location>
</feature>
<dbReference type="GO" id="GO:0016874">
    <property type="term" value="F:ligase activity"/>
    <property type="evidence" value="ECO:0007669"/>
    <property type="project" value="UniProtKB-KW"/>
</dbReference>
<feature type="transmembrane region" description="Helical" evidence="5">
    <location>
        <begin position="134"/>
        <end position="153"/>
    </location>
</feature>
<dbReference type="InterPro" id="IPR051533">
    <property type="entry name" value="WaaL-like"/>
</dbReference>
<dbReference type="Pfam" id="PF04932">
    <property type="entry name" value="Wzy_C"/>
    <property type="match status" value="1"/>
</dbReference>
<feature type="transmembrane region" description="Helical" evidence="5">
    <location>
        <begin position="354"/>
        <end position="370"/>
    </location>
</feature>
<proteinExistence type="predicted"/>
<gene>
    <name evidence="7" type="ORF">H1D33_16675</name>
</gene>
<evidence type="ECO:0000256" key="3">
    <source>
        <dbReference type="ARBA" id="ARBA00022989"/>
    </source>
</evidence>
<feature type="transmembrane region" description="Helical" evidence="5">
    <location>
        <begin position="79"/>
        <end position="97"/>
    </location>
</feature>
<dbReference type="PANTHER" id="PTHR37422">
    <property type="entry name" value="TEICHURONIC ACID BIOSYNTHESIS PROTEIN TUAE"/>
    <property type="match status" value="1"/>
</dbReference>
<dbReference type="InterPro" id="IPR007016">
    <property type="entry name" value="O-antigen_ligase-rel_domated"/>
</dbReference>
<keyword evidence="2 5" id="KW-0812">Transmembrane</keyword>
<feature type="transmembrane region" description="Helical" evidence="5">
    <location>
        <begin position="165"/>
        <end position="184"/>
    </location>
</feature>
<name>A0A7L6AZW2_9ACTN</name>
<dbReference type="PANTHER" id="PTHR37422:SF13">
    <property type="entry name" value="LIPOPOLYSACCHARIDE BIOSYNTHESIS PROTEIN PA4999-RELATED"/>
    <property type="match status" value="1"/>
</dbReference>
<dbReference type="Proteomes" id="UP000510844">
    <property type="component" value="Chromosome"/>
</dbReference>
<dbReference type="RefSeq" id="WP_181567603.1">
    <property type="nucleotide sequence ID" value="NZ_CP059322.2"/>
</dbReference>
<comment type="subcellular location">
    <subcellularLocation>
        <location evidence="1">Membrane</location>
        <topology evidence="1">Multi-pass membrane protein</topology>
    </subcellularLocation>
</comment>
<evidence type="ECO:0000256" key="4">
    <source>
        <dbReference type="ARBA" id="ARBA00023136"/>
    </source>
</evidence>
<evidence type="ECO:0000259" key="6">
    <source>
        <dbReference type="Pfam" id="PF04932"/>
    </source>
</evidence>
<feature type="transmembrane region" description="Helical" evidence="5">
    <location>
        <begin position="328"/>
        <end position="347"/>
    </location>
</feature>
<feature type="transmembrane region" description="Helical" evidence="5">
    <location>
        <begin position="191"/>
        <end position="209"/>
    </location>
</feature>
<evidence type="ECO:0000256" key="1">
    <source>
        <dbReference type="ARBA" id="ARBA00004141"/>
    </source>
</evidence>
<accession>A0A7L6AZW2</accession>
<evidence type="ECO:0000256" key="5">
    <source>
        <dbReference type="SAM" id="Phobius"/>
    </source>
</evidence>
<evidence type="ECO:0000256" key="2">
    <source>
        <dbReference type="ARBA" id="ARBA00022692"/>
    </source>
</evidence>
<reference evidence="8" key="1">
    <citation type="submission" date="2020-07" db="EMBL/GenBank/DDBJ databases">
        <title>A new Micromonospora strain with potent antibiotic activity isolated from the microbiome of a mid-Atlantic deep-sea sponge.</title>
        <authorList>
            <person name="Back C.R."/>
            <person name="Stennett H.L."/>
            <person name="Williams S.E."/>
            <person name="Wang L."/>
            <person name="Ojeda Gomez J."/>
            <person name="Abdulle O.M."/>
            <person name="Duffy T."/>
            <person name="Hendry K.R."/>
            <person name="Powell D."/>
            <person name="Stach J.E."/>
            <person name="Essex-Lopresti A.E."/>
            <person name="Willis C.L."/>
            <person name="Curnow P."/>
            <person name="Race P.R."/>
        </authorList>
    </citation>
    <scope>NUCLEOTIDE SEQUENCE [LARGE SCALE GENOMIC DNA]</scope>
    <source>
        <strain evidence="8">28ISP2-46</strain>
    </source>
</reference>
<dbReference type="KEGG" id="mfeu:H1D33_16675"/>
<sequence>MVMIGGRVPTAAGGPIGLERTPPQATAASAVVRAVAVVALLNFDLFPRLVGRGLLITAVVLAVPLLLHDILSGQSRARMVVCAVLTTFGILALPPILEPPQTEYGQQKFFLLVTLTMFAALAVAVLRGRRDVEAFAAVFVVSGLVLAVAALVGDPENGRATGFGANPIWVARAIGGAIVALIWLSLKKRLSVWWTAGAAALLLLGLFATGSRGPLLAAVVALFVLVLAGLRLKIRRTRREWVGLGLMGALVVTVIALPSLLPPRVYAFVVDPSEELHGSARAAMRDVTLPMIAEHPGGVGVGNWSYYADMPMHNYPHNLWLELPAESGWWVAGAFALAVVVVAVGLWRSSRRDPAAGFALALVTFYAVAVSTSGDINGDRPLFAALALGVLVLAGATRATSRRPGVPSTRHPAVGGADASWRLVPLAGEAGARRQTGPSKVVG</sequence>
<keyword evidence="3 5" id="KW-1133">Transmembrane helix</keyword>
<organism evidence="7 8">
    <name type="scientific">Micromonospora robiginosa</name>
    <dbReference type="NCBI Taxonomy" id="2749844"/>
    <lineage>
        <taxon>Bacteria</taxon>
        <taxon>Bacillati</taxon>
        <taxon>Actinomycetota</taxon>
        <taxon>Actinomycetes</taxon>
        <taxon>Micromonosporales</taxon>
        <taxon>Micromonosporaceae</taxon>
        <taxon>Micromonospora</taxon>
    </lineage>
</organism>
<feature type="domain" description="O-antigen ligase-related" evidence="6">
    <location>
        <begin position="198"/>
        <end position="335"/>
    </location>
</feature>
<dbReference type="EMBL" id="CP059322">
    <property type="protein sequence ID" value="QLQ35055.1"/>
    <property type="molecule type" value="Genomic_DNA"/>
</dbReference>
<evidence type="ECO:0000313" key="7">
    <source>
        <dbReference type="EMBL" id="QLQ35055.1"/>
    </source>
</evidence>
<keyword evidence="7" id="KW-0436">Ligase</keyword>
<keyword evidence="4 5" id="KW-0472">Membrane</keyword>
<dbReference type="GO" id="GO:0016020">
    <property type="term" value="C:membrane"/>
    <property type="evidence" value="ECO:0007669"/>
    <property type="project" value="UniProtKB-SubCell"/>
</dbReference>
<feature type="transmembrane region" description="Helical" evidence="5">
    <location>
        <begin position="241"/>
        <end position="261"/>
    </location>
</feature>
<feature type="transmembrane region" description="Helical" evidence="5">
    <location>
        <begin position="215"/>
        <end position="234"/>
    </location>
</feature>
<feature type="transmembrane region" description="Helical" evidence="5">
    <location>
        <begin position="382"/>
        <end position="400"/>
    </location>
</feature>
<reference evidence="7 8" key="2">
    <citation type="journal article" date="2021" name="Mar. Drugs">
        <title>A New Micromonospora Strain with Antibiotic Activity Isolated from the Microbiome of a Mid-Atlantic Deep-Sea Sponge.</title>
        <authorList>
            <person name="Back C.R."/>
            <person name="Stennett H.L."/>
            <person name="Williams S.E."/>
            <person name="Wang L."/>
            <person name="Ojeda Gomez J."/>
            <person name="Abdulle O.M."/>
            <person name="Duffy T."/>
            <person name="Neal C."/>
            <person name="Mantell J."/>
            <person name="Jepson M.A."/>
            <person name="Hendry K.R."/>
            <person name="Powell D."/>
            <person name="Stach J.E.M."/>
            <person name="Essex-Lopresti A.E."/>
            <person name="Willis C.L."/>
            <person name="Curnow P."/>
            <person name="Race P.R."/>
        </authorList>
    </citation>
    <scope>NUCLEOTIDE SEQUENCE [LARGE SCALE GENOMIC DNA]</scope>
    <source>
        <strain evidence="7 8">28ISP2-46</strain>
    </source>
</reference>
<dbReference type="AlphaFoldDB" id="A0A7L6AZW2"/>
<keyword evidence="8" id="KW-1185">Reference proteome</keyword>
<evidence type="ECO:0000313" key="8">
    <source>
        <dbReference type="Proteomes" id="UP000510844"/>
    </source>
</evidence>
<feature type="transmembrane region" description="Helical" evidence="5">
    <location>
        <begin position="109"/>
        <end position="127"/>
    </location>
</feature>